<gene>
    <name evidence="11" type="ORF">NUM_08440</name>
</gene>
<keyword evidence="6" id="KW-0902">Two-component regulatory system</keyword>
<keyword evidence="7" id="KW-0175">Coiled coil</keyword>
<feature type="region of interest" description="Disordered" evidence="8">
    <location>
        <begin position="715"/>
        <end position="864"/>
    </location>
</feature>
<dbReference type="Gene3D" id="6.10.340.10">
    <property type="match status" value="1"/>
</dbReference>
<dbReference type="SUPFAM" id="SSF55874">
    <property type="entry name" value="ATPase domain of HSP90 chaperone/DNA topoisomerase II/histidine kinase"/>
    <property type="match status" value="1"/>
</dbReference>
<evidence type="ECO:0000256" key="1">
    <source>
        <dbReference type="ARBA" id="ARBA00000085"/>
    </source>
</evidence>
<dbReference type="EC" id="2.7.13.3" evidence="2"/>
<dbReference type="PANTHER" id="PTHR44936:SF9">
    <property type="entry name" value="SENSOR PROTEIN CREC"/>
    <property type="match status" value="1"/>
</dbReference>
<protein>
    <recommendedName>
        <fullName evidence="2">histidine kinase</fullName>
        <ecNumber evidence="2">2.7.13.3</ecNumber>
    </recommendedName>
</protein>
<feature type="coiled-coil region" evidence="7">
    <location>
        <begin position="96"/>
        <end position="123"/>
    </location>
</feature>
<comment type="catalytic activity">
    <reaction evidence="1">
        <text>ATP + protein L-histidine = ADP + protein N-phospho-L-histidine.</text>
        <dbReference type="EC" id="2.7.13.3"/>
    </reaction>
</comment>
<evidence type="ECO:0000256" key="3">
    <source>
        <dbReference type="ARBA" id="ARBA00022553"/>
    </source>
</evidence>
<accession>A0A8J4A7F5</accession>
<feature type="transmembrane region" description="Helical" evidence="9">
    <location>
        <begin position="32"/>
        <end position="53"/>
    </location>
</feature>
<name>A0A8J4A7F5_9ACTN</name>
<evidence type="ECO:0000256" key="5">
    <source>
        <dbReference type="ARBA" id="ARBA00022777"/>
    </source>
</evidence>
<dbReference type="PROSITE" id="PS50109">
    <property type="entry name" value="HIS_KIN"/>
    <property type="match status" value="1"/>
</dbReference>
<evidence type="ECO:0000256" key="7">
    <source>
        <dbReference type="SAM" id="Coils"/>
    </source>
</evidence>
<evidence type="ECO:0000256" key="6">
    <source>
        <dbReference type="ARBA" id="ARBA00023012"/>
    </source>
</evidence>
<feature type="region of interest" description="Disordered" evidence="8">
    <location>
        <begin position="1"/>
        <end position="21"/>
    </location>
</feature>
<keyword evidence="9" id="KW-0472">Membrane</keyword>
<keyword evidence="12" id="KW-1185">Reference proteome</keyword>
<dbReference type="InterPro" id="IPR003594">
    <property type="entry name" value="HATPase_dom"/>
</dbReference>
<keyword evidence="3" id="KW-0597">Phosphoprotein</keyword>
<keyword evidence="4" id="KW-0808">Transferase</keyword>
<evidence type="ECO:0000313" key="11">
    <source>
        <dbReference type="EMBL" id="GIL25590.1"/>
    </source>
</evidence>
<dbReference type="Pfam" id="PF02518">
    <property type="entry name" value="HATPase_c"/>
    <property type="match status" value="1"/>
</dbReference>
<dbReference type="InterPro" id="IPR005467">
    <property type="entry name" value="His_kinase_dom"/>
</dbReference>
<proteinExistence type="predicted"/>
<dbReference type="InterPro" id="IPR036890">
    <property type="entry name" value="HATPase_C_sf"/>
</dbReference>
<evidence type="ECO:0000256" key="2">
    <source>
        <dbReference type="ARBA" id="ARBA00012438"/>
    </source>
</evidence>
<reference evidence="12" key="1">
    <citation type="journal article" date="2021" name="Int. J. Syst. Evol. Microbiol.">
        <title>Actinocatenispora comari sp. nov., an endophytic actinomycete isolated from aerial parts of Comarum salesowianum.</title>
        <authorList>
            <person name="Oyunbileg N."/>
            <person name="Iizaka Y."/>
            <person name="Hamada M."/>
            <person name="Davaapurev B.O."/>
            <person name="Fukumoto A."/>
            <person name="Tsetseg B."/>
            <person name="Kato F."/>
            <person name="Tamura T."/>
            <person name="Batkhuu J."/>
            <person name="Anzai Y."/>
        </authorList>
    </citation>
    <scope>NUCLEOTIDE SEQUENCE [LARGE SCALE GENOMIC DNA]</scope>
    <source>
        <strain evidence="12">NUM-2625</strain>
    </source>
</reference>
<dbReference type="Proteomes" id="UP000614996">
    <property type="component" value="Unassembled WGS sequence"/>
</dbReference>
<keyword evidence="5" id="KW-0418">Kinase</keyword>
<evidence type="ECO:0000256" key="8">
    <source>
        <dbReference type="SAM" id="MobiDB-lite"/>
    </source>
</evidence>
<evidence type="ECO:0000259" key="10">
    <source>
        <dbReference type="PROSITE" id="PS50109"/>
    </source>
</evidence>
<dbReference type="EMBL" id="BOPO01000007">
    <property type="protein sequence ID" value="GIL25590.1"/>
    <property type="molecule type" value="Genomic_DNA"/>
</dbReference>
<dbReference type="Gene3D" id="3.30.565.10">
    <property type="entry name" value="Histidine kinase-like ATPase, C-terminal domain"/>
    <property type="match status" value="1"/>
</dbReference>
<sequence length="864" mass="93252">MTERQSTRGRPTTDRRRGPVARLRDARIRTKLGLILIVPITALIGVAAVQLVGTGQDVMQARQAIRQARLADRATALTTQLQTERTLAATLLTTPKQKQSAAARAYRDQIAKADKQLREYRAARAGVDSSERSLSDLLGRIDTQLDELDPLRRTIEKRDIIPLSTAVFSYRSLIADLLAYRQTLANVAGSDEAANLARGASAMASHTEMTSQEQEVGIVMLAGASDVTSAQHESFQANLEGQAEALRAFRDAVDGDHVTAMERTIAGRGVGANTDTPLPGDRHTMTTAQTQNDIIAAQRYEGDLSRASAGDSGTVSGDVGTAQWTRAMGTRVALSGLVETRLREQFRSLVQQQENDLLRQLVAESAAVSLMVLVAIAIALLTARSMARSLHRLEAGALSVAYQELPETVARLRDPGTLGTLTADDLAAGVEDVVARPSQDEIGQVSEAFNVVHRETVRIAAEQATLRSSVSTMFVNLARRSQLLVDRLIRRIDQMEQGEQNPDRLGQLFHLDHLATQMRRNDENLLVLVGVDVSRARRESAALGDVLRAAQSQVEQYTRIELGVVDMGVDVAGRAVNDLVHLIAELLDNATSFSPPDTIVTAEACWIGNRVYVTITDAGTGIRAERLTELNRRLADPPSVDASLSRNMGLAVVSRLAKHIGATVELRSAPTGTLAEVVIPQDILESPGYRAMPDPASARQPVEATRAVRAAAPARPSIGLPPRPAATPVADPPVRRAEPEPRPAGSAWFQLPASRPEQAVGIQEETRDAAPPRSAATGRWESPADDGWRLAAASSRFTDHPTSGGLPRRDPQAQLVPGSVTGRAAPPPVRRHRSAEEVRGTLSSYHRGLQRARVGELYQPGEPE</sequence>
<keyword evidence="9" id="KW-1133">Transmembrane helix</keyword>
<dbReference type="SMART" id="SM00387">
    <property type="entry name" value="HATPase_c"/>
    <property type="match status" value="1"/>
</dbReference>
<dbReference type="AlphaFoldDB" id="A0A8J4A7F5"/>
<comment type="caution">
    <text evidence="11">The sequence shown here is derived from an EMBL/GenBank/DDBJ whole genome shotgun (WGS) entry which is preliminary data.</text>
</comment>
<keyword evidence="9" id="KW-0812">Transmembrane</keyword>
<dbReference type="GO" id="GO:0000160">
    <property type="term" value="P:phosphorelay signal transduction system"/>
    <property type="evidence" value="ECO:0007669"/>
    <property type="project" value="UniProtKB-KW"/>
</dbReference>
<feature type="domain" description="Histidine kinase" evidence="10">
    <location>
        <begin position="579"/>
        <end position="683"/>
    </location>
</feature>
<dbReference type="InterPro" id="IPR013587">
    <property type="entry name" value="Nitrate/nitrite_sensing"/>
</dbReference>
<dbReference type="PANTHER" id="PTHR44936">
    <property type="entry name" value="SENSOR PROTEIN CREC"/>
    <property type="match status" value="1"/>
</dbReference>
<dbReference type="Pfam" id="PF08376">
    <property type="entry name" value="NIT"/>
    <property type="match status" value="1"/>
</dbReference>
<dbReference type="RefSeq" id="WP_207123199.1">
    <property type="nucleotide sequence ID" value="NZ_BOPO01000007.1"/>
</dbReference>
<organism evidence="11 12">
    <name type="scientific">Actinocatenispora comari</name>
    <dbReference type="NCBI Taxonomy" id="2807577"/>
    <lineage>
        <taxon>Bacteria</taxon>
        <taxon>Bacillati</taxon>
        <taxon>Actinomycetota</taxon>
        <taxon>Actinomycetes</taxon>
        <taxon>Micromonosporales</taxon>
        <taxon>Micromonosporaceae</taxon>
        <taxon>Actinocatenispora</taxon>
    </lineage>
</organism>
<evidence type="ECO:0000256" key="4">
    <source>
        <dbReference type="ARBA" id="ARBA00022679"/>
    </source>
</evidence>
<evidence type="ECO:0000256" key="9">
    <source>
        <dbReference type="SAM" id="Phobius"/>
    </source>
</evidence>
<evidence type="ECO:0000313" key="12">
    <source>
        <dbReference type="Proteomes" id="UP000614996"/>
    </source>
</evidence>
<dbReference type="InterPro" id="IPR050980">
    <property type="entry name" value="2C_sensor_his_kinase"/>
</dbReference>
<dbReference type="GO" id="GO:0004673">
    <property type="term" value="F:protein histidine kinase activity"/>
    <property type="evidence" value="ECO:0007669"/>
    <property type="project" value="UniProtKB-EC"/>
</dbReference>